<dbReference type="EMBL" id="QRCT01000002">
    <property type="protein sequence ID" value="RDU25233.1"/>
    <property type="molecule type" value="Genomic_DNA"/>
</dbReference>
<organism evidence="12 13">
    <name type="scientific">Anaerosacchariphilus polymeriproducens</name>
    <dbReference type="NCBI Taxonomy" id="1812858"/>
    <lineage>
        <taxon>Bacteria</taxon>
        <taxon>Bacillati</taxon>
        <taxon>Bacillota</taxon>
        <taxon>Clostridia</taxon>
        <taxon>Lachnospirales</taxon>
        <taxon>Lachnospiraceae</taxon>
        <taxon>Anaerosacchariphilus</taxon>
    </lineage>
</organism>
<sequence length="289" mass="32047">MNEMITGQTRLTGLLGSPVAHSISPMMHNEAFHQLNLDFVYLAFDVSSDNLKKAVDGLRAINIRGFNVTMPHKNEICNYMDKLTPISEMIGAVNTVINDNGHLTGHTTDGTGYLKAVEDAGYHIIGKKMTLLGAGGSAASICAQAALDGVAEIDIYKRKNATWNQTQLLVDKINKHTNCNVSLYDFSDTTNLRKSLKESSILTNATSIGMEPNIENCPITDETLFYPELIVSDIIYHPKETKLLKIAKRNGCFTCNGLYMLLYQGAASFELWTGQKMPISLIKEKYFRR</sequence>
<evidence type="ECO:0000256" key="8">
    <source>
        <dbReference type="ARBA" id="ARBA00060613"/>
    </source>
</evidence>
<dbReference type="SUPFAM" id="SSF51735">
    <property type="entry name" value="NAD(P)-binding Rossmann-fold domains"/>
    <property type="match status" value="1"/>
</dbReference>
<evidence type="ECO:0000256" key="3">
    <source>
        <dbReference type="ARBA" id="ARBA00022857"/>
    </source>
</evidence>
<keyword evidence="3 9" id="KW-0521">NADP</keyword>
<feature type="binding site" evidence="9">
    <location>
        <position position="257"/>
    </location>
    <ligand>
        <name>NADP(+)</name>
        <dbReference type="ChEBI" id="CHEBI:58349"/>
    </ligand>
</feature>
<evidence type="ECO:0000256" key="7">
    <source>
        <dbReference type="ARBA" id="ARBA00052329"/>
    </source>
</evidence>
<evidence type="ECO:0000256" key="1">
    <source>
        <dbReference type="ARBA" id="ARBA00004871"/>
    </source>
</evidence>
<dbReference type="PANTHER" id="PTHR21089:SF1">
    <property type="entry name" value="BIFUNCTIONAL 3-DEHYDROQUINATE DEHYDRATASE_SHIKIMATE DEHYDROGENASE, CHLOROPLASTIC"/>
    <property type="match status" value="1"/>
</dbReference>
<dbReference type="EC" id="1.1.1.25" evidence="9"/>
<dbReference type="GO" id="GO:0009423">
    <property type="term" value="P:chorismate biosynthetic process"/>
    <property type="evidence" value="ECO:0007669"/>
    <property type="project" value="UniProtKB-UniRule"/>
</dbReference>
<dbReference type="GO" id="GO:0009073">
    <property type="term" value="P:aromatic amino acid family biosynthetic process"/>
    <property type="evidence" value="ECO:0007669"/>
    <property type="project" value="UniProtKB-KW"/>
</dbReference>
<dbReference type="SUPFAM" id="SSF53223">
    <property type="entry name" value="Aminoacid dehydrogenase-like, N-terminal domain"/>
    <property type="match status" value="1"/>
</dbReference>
<comment type="similarity">
    <text evidence="9">Belongs to the shikimate dehydrogenase family.</text>
</comment>
<dbReference type="InterPro" id="IPR036291">
    <property type="entry name" value="NAD(P)-bd_dom_sf"/>
</dbReference>
<protein>
    <recommendedName>
        <fullName evidence="9">Shikimate dehydrogenase (NADP(+))</fullName>
        <shortName evidence="9">SDH</shortName>
        <ecNumber evidence="9">1.1.1.25</ecNumber>
    </recommendedName>
</protein>
<dbReference type="GO" id="GO:0019632">
    <property type="term" value="P:shikimate metabolic process"/>
    <property type="evidence" value="ECO:0007669"/>
    <property type="project" value="InterPro"/>
</dbReference>
<feature type="binding site" evidence="9">
    <location>
        <position position="69"/>
    </location>
    <ligand>
        <name>shikimate</name>
        <dbReference type="ChEBI" id="CHEBI:36208"/>
    </ligand>
</feature>
<reference evidence="12 13" key="1">
    <citation type="submission" date="2018-07" db="EMBL/GenBank/DDBJ databases">
        <title>Anaerosacharophilus polymeroproducens gen. nov. sp. nov., an anaerobic bacterium isolated from salt field.</title>
        <authorList>
            <person name="Kim W."/>
            <person name="Yang S.-H."/>
            <person name="Oh J."/>
            <person name="Lee J.-H."/>
            <person name="Kwon K.K."/>
        </authorList>
    </citation>
    <scope>NUCLEOTIDE SEQUENCE [LARGE SCALE GENOMIC DNA]</scope>
    <source>
        <strain evidence="12 13">MCWD5</strain>
    </source>
</reference>
<feature type="binding site" evidence="9">
    <location>
        <position position="236"/>
    </location>
    <ligand>
        <name>shikimate</name>
        <dbReference type="ChEBI" id="CHEBI:36208"/>
    </ligand>
</feature>
<comment type="catalytic activity">
    <reaction evidence="7">
        <text>shikimate + NAD(+) = 3-dehydroshikimate + NADH + H(+)</text>
        <dbReference type="Rhea" id="RHEA:17741"/>
        <dbReference type="ChEBI" id="CHEBI:15378"/>
        <dbReference type="ChEBI" id="CHEBI:16630"/>
        <dbReference type="ChEBI" id="CHEBI:36208"/>
        <dbReference type="ChEBI" id="CHEBI:57540"/>
        <dbReference type="ChEBI" id="CHEBI:57945"/>
    </reaction>
</comment>
<feature type="binding site" evidence="9">
    <location>
        <position position="109"/>
    </location>
    <ligand>
        <name>shikimate</name>
        <dbReference type="ChEBI" id="CHEBI:36208"/>
    </ligand>
</feature>
<dbReference type="InterPro" id="IPR041121">
    <property type="entry name" value="SDH_C"/>
</dbReference>
<feature type="binding site" evidence="9">
    <location>
        <position position="234"/>
    </location>
    <ligand>
        <name>NADP(+)</name>
        <dbReference type="ChEBI" id="CHEBI:58349"/>
    </ligand>
</feature>
<dbReference type="AlphaFoldDB" id="A0A371B0B8"/>
<dbReference type="InterPro" id="IPR011342">
    <property type="entry name" value="Shikimate_DH"/>
</dbReference>
<keyword evidence="13" id="KW-1185">Reference proteome</keyword>
<comment type="pathway">
    <text evidence="1 9">Metabolic intermediate biosynthesis; chorismate biosynthesis; chorismate from D-erythrose 4-phosphate and phosphoenolpyruvate: step 4/7.</text>
</comment>
<feature type="domain" description="Shikimate dehydrogenase substrate binding N-terminal" evidence="10">
    <location>
        <begin position="14"/>
        <end position="96"/>
    </location>
</feature>
<dbReference type="Gene3D" id="3.40.50.10860">
    <property type="entry name" value="Leucine Dehydrogenase, chain A, domain 1"/>
    <property type="match status" value="1"/>
</dbReference>
<dbReference type="OrthoDB" id="9792692at2"/>
<dbReference type="FunFam" id="3.40.50.10860:FF:000004">
    <property type="entry name" value="Quinate/shikimate dehydrogenase"/>
    <property type="match status" value="1"/>
</dbReference>
<feature type="binding site" evidence="9">
    <location>
        <begin position="133"/>
        <end position="137"/>
    </location>
    <ligand>
        <name>NADP(+)</name>
        <dbReference type="ChEBI" id="CHEBI:58349"/>
    </ligand>
</feature>
<feature type="binding site" evidence="9">
    <location>
        <begin position="22"/>
        <end position="24"/>
    </location>
    <ligand>
        <name>shikimate</name>
        <dbReference type="ChEBI" id="CHEBI:36208"/>
    </ligand>
</feature>
<dbReference type="PANTHER" id="PTHR21089">
    <property type="entry name" value="SHIKIMATE DEHYDROGENASE"/>
    <property type="match status" value="1"/>
</dbReference>
<dbReference type="Pfam" id="PF08501">
    <property type="entry name" value="Shikimate_dh_N"/>
    <property type="match status" value="1"/>
</dbReference>
<dbReference type="RefSeq" id="WP_115480138.1">
    <property type="nucleotide sequence ID" value="NZ_QRCT01000002.1"/>
</dbReference>
<dbReference type="Pfam" id="PF18317">
    <property type="entry name" value="SDH_C"/>
    <property type="match status" value="1"/>
</dbReference>
<evidence type="ECO:0000313" key="13">
    <source>
        <dbReference type="Proteomes" id="UP000255036"/>
    </source>
</evidence>
<dbReference type="FunFam" id="3.40.50.720:FF:000086">
    <property type="entry name" value="Quinate/shikimate dehydrogenase"/>
    <property type="match status" value="1"/>
</dbReference>
<evidence type="ECO:0000256" key="9">
    <source>
        <dbReference type="HAMAP-Rule" id="MF_00222"/>
    </source>
</evidence>
<dbReference type="NCBIfam" id="NF001319">
    <property type="entry name" value="PRK00258.3-3"/>
    <property type="match status" value="1"/>
</dbReference>
<comment type="pathway">
    <text evidence="8">Aromatic compound metabolism; 3,4-dihydroxybenzoate biosynthesis; 3-dehydroquinate from D-quinate (NAD(+) route).</text>
</comment>
<keyword evidence="4 9" id="KW-0560">Oxidoreductase</keyword>
<comment type="subunit">
    <text evidence="9">Homodimer.</text>
</comment>
<dbReference type="InterPro" id="IPR013708">
    <property type="entry name" value="Shikimate_DH-bd_N"/>
</dbReference>
<feature type="binding site" evidence="9">
    <location>
        <position position="94"/>
    </location>
    <ligand>
        <name>shikimate</name>
        <dbReference type="ChEBI" id="CHEBI:36208"/>
    </ligand>
</feature>
<dbReference type="NCBIfam" id="TIGR00507">
    <property type="entry name" value="aroE"/>
    <property type="match status" value="1"/>
</dbReference>
<dbReference type="CDD" id="cd01065">
    <property type="entry name" value="NAD_bind_Shikimate_DH"/>
    <property type="match status" value="1"/>
</dbReference>
<evidence type="ECO:0000259" key="10">
    <source>
        <dbReference type="Pfam" id="PF08501"/>
    </source>
</evidence>
<feature type="binding site" evidence="9">
    <location>
        <position position="264"/>
    </location>
    <ligand>
        <name>shikimate</name>
        <dbReference type="ChEBI" id="CHEBI:36208"/>
    </ligand>
</feature>
<dbReference type="GO" id="GO:0008652">
    <property type="term" value="P:amino acid biosynthetic process"/>
    <property type="evidence" value="ECO:0007669"/>
    <property type="project" value="UniProtKB-KW"/>
</dbReference>
<feature type="domain" description="SDH C-terminal" evidence="11">
    <location>
        <begin position="257"/>
        <end position="284"/>
    </location>
</feature>
<dbReference type="InterPro" id="IPR022893">
    <property type="entry name" value="Shikimate_DH_fam"/>
</dbReference>
<gene>
    <name evidence="9" type="primary">aroE</name>
    <name evidence="12" type="ORF">DWV06_00045</name>
</gene>
<dbReference type="GO" id="GO:0052734">
    <property type="term" value="F:shikimate 3-dehydrogenase (NAD+) activity"/>
    <property type="evidence" value="ECO:0007669"/>
    <property type="project" value="RHEA"/>
</dbReference>
<evidence type="ECO:0000259" key="11">
    <source>
        <dbReference type="Pfam" id="PF18317"/>
    </source>
</evidence>
<dbReference type="GO" id="GO:0050661">
    <property type="term" value="F:NADP binding"/>
    <property type="evidence" value="ECO:0007669"/>
    <property type="project" value="InterPro"/>
</dbReference>
<keyword evidence="2 9" id="KW-0028">Amino-acid biosynthesis</keyword>
<comment type="catalytic activity">
    <reaction evidence="6">
        <text>L-quinate + NAD(+) = 3-dehydroquinate + NADH + H(+)</text>
        <dbReference type="Rhea" id="RHEA:22364"/>
        <dbReference type="ChEBI" id="CHEBI:15378"/>
        <dbReference type="ChEBI" id="CHEBI:29751"/>
        <dbReference type="ChEBI" id="CHEBI:32364"/>
        <dbReference type="ChEBI" id="CHEBI:57540"/>
        <dbReference type="ChEBI" id="CHEBI:57945"/>
        <dbReference type="EC" id="1.1.1.24"/>
    </reaction>
</comment>
<proteinExistence type="inferred from homology"/>
<dbReference type="HAMAP" id="MF_00222">
    <property type="entry name" value="Shikimate_DH_AroE"/>
    <property type="match status" value="1"/>
</dbReference>
<accession>A0A371B0B8</accession>
<comment type="caution">
    <text evidence="9">Lacks conserved residue(s) required for the propagation of feature annotation.</text>
</comment>
<dbReference type="GO" id="GO:0030266">
    <property type="term" value="F:quinate 3-dehydrogenase (NAD+) activity"/>
    <property type="evidence" value="ECO:0007669"/>
    <property type="project" value="UniProtKB-EC"/>
</dbReference>
<keyword evidence="5 9" id="KW-0057">Aromatic amino acid biosynthesis</keyword>
<comment type="function">
    <text evidence="9">Involved in the biosynthesis of the chorismate, which leads to the biosynthesis of aromatic amino acids. Catalyzes the reversible NADPH linked reduction of 3-dehydroshikimate (DHSA) to yield shikimate (SA).</text>
</comment>
<dbReference type="UniPathway" id="UPA00053">
    <property type="reaction ID" value="UER00087"/>
</dbReference>
<name>A0A371B0B8_9FIRM</name>
<comment type="caution">
    <text evidence="12">The sequence shown here is derived from an EMBL/GenBank/DDBJ whole genome shotgun (WGS) entry which is preliminary data.</text>
</comment>
<evidence type="ECO:0000256" key="4">
    <source>
        <dbReference type="ARBA" id="ARBA00023002"/>
    </source>
</evidence>
<feature type="active site" description="Proton acceptor" evidence="9">
    <location>
        <position position="73"/>
    </location>
</feature>
<evidence type="ECO:0000256" key="6">
    <source>
        <dbReference type="ARBA" id="ARBA00051639"/>
    </source>
</evidence>
<dbReference type="GO" id="GO:0004764">
    <property type="term" value="F:shikimate 3-dehydrogenase (NADP+) activity"/>
    <property type="evidence" value="ECO:0007669"/>
    <property type="project" value="UniProtKB-UniRule"/>
</dbReference>
<dbReference type="Proteomes" id="UP000255036">
    <property type="component" value="Unassembled WGS sequence"/>
</dbReference>
<evidence type="ECO:0000256" key="5">
    <source>
        <dbReference type="ARBA" id="ARBA00023141"/>
    </source>
</evidence>
<evidence type="ECO:0000313" key="12">
    <source>
        <dbReference type="EMBL" id="RDU25233.1"/>
    </source>
</evidence>
<dbReference type="InterPro" id="IPR046346">
    <property type="entry name" value="Aminoacid_DH-like_N_sf"/>
</dbReference>
<comment type="catalytic activity">
    <reaction evidence="9">
        <text>shikimate + NADP(+) = 3-dehydroshikimate + NADPH + H(+)</text>
        <dbReference type="Rhea" id="RHEA:17737"/>
        <dbReference type="ChEBI" id="CHEBI:15378"/>
        <dbReference type="ChEBI" id="CHEBI:16630"/>
        <dbReference type="ChEBI" id="CHEBI:36208"/>
        <dbReference type="ChEBI" id="CHEBI:57783"/>
        <dbReference type="ChEBI" id="CHEBI:58349"/>
        <dbReference type="EC" id="1.1.1.25"/>
    </reaction>
</comment>
<evidence type="ECO:0000256" key="2">
    <source>
        <dbReference type="ARBA" id="ARBA00022605"/>
    </source>
</evidence>
<dbReference type="Gene3D" id="3.40.50.720">
    <property type="entry name" value="NAD(P)-binding Rossmann-like Domain"/>
    <property type="match status" value="1"/>
</dbReference>